<dbReference type="Pfam" id="PF03551">
    <property type="entry name" value="PadR"/>
    <property type="match status" value="1"/>
</dbReference>
<name>A0ABP4BS26_9ACTN</name>
<comment type="caution">
    <text evidence="2">The sequence shown here is derived from an EMBL/GenBank/DDBJ whole genome shotgun (WGS) entry which is preliminary data.</text>
</comment>
<keyword evidence="3" id="KW-1185">Reference proteome</keyword>
<dbReference type="InterPro" id="IPR005149">
    <property type="entry name" value="Tscrpt_reg_PadR_N"/>
</dbReference>
<evidence type="ECO:0000259" key="1">
    <source>
        <dbReference type="Pfam" id="PF03551"/>
    </source>
</evidence>
<reference evidence="3" key="1">
    <citation type="journal article" date="2019" name="Int. J. Syst. Evol. Microbiol.">
        <title>The Global Catalogue of Microorganisms (GCM) 10K type strain sequencing project: providing services to taxonomists for standard genome sequencing and annotation.</title>
        <authorList>
            <consortium name="The Broad Institute Genomics Platform"/>
            <consortium name="The Broad Institute Genome Sequencing Center for Infectious Disease"/>
            <person name="Wu L."/>
            <person name="Ma J."/>
        </authorList>
    </citation>
    <scope>NUCLEOTIDE SEQUENCE [LARGE SCALE GENOMIC DNA]</scope>
    <source>
        <strain evidence="3">JCM 11136</strain>
    </source>
</reference>
<dbReference type="PANTHER" id="PTHR43252">
    <property type="entry name" value="TRANSCRIPTIONAL REGULATOR YQJI"/>
    <property type="match status" value="1"/>
</dbReference>
<dbReference type="SUPFAM" id="SSF46785">
    <property type="entry name" value="Winged helix' DNA-binding domain"/>
    <property type="match status" value="1"/>
</dbReference>
<proteinExistence type="predicted"/>
<organism evidence="2 3">
    <name type="scientific">Nonomuraea longicatena</name>
    <dbReference type="NCBI Taxonomy" id="83682"/>
    <lineage>
        <taxon>Bacteria</taxon>
        <taxon>Bacillati</taxon>
        <taxon>Actinomycetota</taxon>
        <taxon>Actinomycetes</taxon>
        <taxon>Streptosporangiales</taxon>
        <taxon>Streptosporangiaceae</taxon>
        <taxon>Nonomuraea</taxon>
    </lineage>
</organism>
<evidence type="ECO:0000313" key="3">
    <source>
        <dbReference type="Proteomes" id="UP001501578"/>
    </source>
</evidence>
<dbReference type="InterPro" id="IPR036388">
    <property type="entry name" value="WH-like_DNA-bd_sf"/>
</dbReference>
<dbReference type="Proteomes" id="UP001501578">
    <property type="component" value="Unassembled WGS sequence"/>
</dbReference>
<evidence type="ECO:0000313" key="2">
    <source>
        <dbReference type="EMBL" id="GAA0954108.1"/>
    </source>
</evidence>
<feature type="domain" description="Transcription regulator PadR N-terminal" evidence="1">
    <location>
        <begin position="10"/>
        <end position="81"/>
    </location>
</feature>
<protein>
    <submittedName>
        <fullName evidence="2">PadR family transcriptional regulator</fullName>
    </submittedName>
</protein>
<gene>
    <name evidence="2" type="ORF">GCM10009560_77730</name>
</gene>
<dbReference type="InterPro" id="IPR036390">
    <property type="entry name" value="WH_DNA-bd_sf"/>
</dbReference>
<dbReference type="Gene3D" id="1.10.10.10">
    <property type="entry name" value="Winged helix-like DNA-binding domain superfamily/Winged helix DNA-binding domain"/>
    <property type="match status" value="1"/>
</dbReference>
<accession>A0ABP4BS26</accession>
<dbReference type="EMBL" id="BAAAHQ010000063">
    <property type="protein sequence ID" value="GAA0954108.1"/>
    <property type="molecule type" value="Genomic_DNA"/>
</dbReference>
<dbReference type="PANTHER" id="PTHR43252:SF2">
    <property type="entry name" value="TRANSCRIPTION REGULATOR, PADR-LIKE FAMILY"/>
    <property type="match status" value="1"/>
</dbReference>
<sequence>MSVSSTRILILGTLLDGPLNGYQIRRRLELWGTDNWANVAFGSIYHGLSKMADEGLLEIVESGKGGKTVYALTDDGRFEFHHQLMANWGEIKPIVDPFQVAVTYLDRLPREQLVEVLGIRIEQTRLAVAGIERTLSTKARFGAPKHIDENLRLAQAMLAAQLDWCVQALAKVEADELP</sequence>